<accession>A0A0E0M802</accession>
<dbReference type="EnsemblPlants" id="OPUNC10G09550.1">
    <property type="protein sequence ID" value="OPUNC10G09550.1"/>
    <property type="gene ID" value="OPUNC10G09550"/>
</dbReference>
<keyword evidence="3" id="KW-1185">Reference proteome</keyword>
<dbReference type="HOGENOM" id="CLU_102365_0_0_1"/>
<proteinExistence type="predicted"/>
<reference evidence="2" key="2">
    <citation type="submission" date="2018-05" db="EMBL/GenBank/DDBJ databases">
        <title>OpunRS2 (Oryza punctata Reference Sequence Version 2).</title>
        <authorList>
            <person name="Zhang J."/>
            <person name="Kudrna D."/>
            <person name="Lee S."/>
            <person name="Talag J."/>
            <person name="Welchert J."/>
            <person name="Wing R.A."/>
        </authorList>
    </citation>
    <scope>NUCLEOTIDE SEQUENCE [LARGE SCALE GENOMIC DNA]</scope>
</reference>
<feature type="compositionally biased region" description="Low complexity" evidence="1">
    <location>
        <begin position="96"/>
        <end position="116"/>
    </location>
</feature>
<dbReference type="Proteomes" id="UP000026962">
    <property type="component" value="Chromosome 10"/>
</dbReference>
<organism evidence="2">
    <name type="scientific">Oryza punctata</name>
    <name type="common">Red rice</name>
    <dbReference type="NCBI Taxonomy" id="4537"/>
    <lineage>
        <taxon>Eukaryota</taxon>
        <taxon>Viridiplantae</taxon>
        <taxon>Streptophyta</taxon>
        <taxon>Embryophyta</taxon>
        <taxon>Tracheophyta</taxon>
        <taxon>Spermatophyta</taxon>
        <taxon>Magnoliopsida</taxon>
        <taxon>Liliopsida</taxon>
        <taxon>Poales</taxon>
        <taxon>Poaceae</taxon>
        <taxon>BOP clade</taxon>
        <taxon>Oryzoideae</taxon>
        <taxon>Oryzeae</taxon>
        <taxon>Oryzinae</taxon>
        <taxon>Oryza</taxon>
    </lineage>
</organism>
<evidence type="ECO:0000313" key="2">
    <source>
        <dbReference type="EnsemblPlants" id="OPUNC10G09550.1"/>
    </source>
</evidence>
<sequence>MTTPAADDGEGGRAAEPPPSSSSSPLVSAPTGDRIELGTSSSRQQRSRSASPPCFGARTRRQTAAAATNGETVVNDEPTAEHHPRKSGRSPPARNAIATDAPISSASSSPTSSPRSSLRDRLRLGLTTSPPRDGSDSPPYLRSHGGGSDGVSRSPEAEKGGAVGSYLRRISKLLTTRSAAAAAAADEVPSPLTSTPPSFPLIGDGMRRKGGSAIATEDEIRAFVIANGSRVILLV</sequence>
<reference evidence="2" key="1">
    <citation type="submission" date="2015-04" db="UniProtKB">
        <authorList>
            <consortium name="EnsemblPlants"/>
        </authorList>
    </citation>
    <scope>IDENTIFICATION</scope>
</reference>
<dbReference type="Gramene" id="OPUNC10G09550.1">
    <property type="protein sequence ID" value="OPUNC10G09550.1"/>
    <property type="gene ID" value="OPUNC10G09550"/>
</dbReference>
<feature type="compositionally biased region" description="Low complexity" evidence="1">
    <location>
        <begin position="40"/>
        <end position="51"/>
    </location>
</feature>
<evidence type="ECO:0000313" key="3">
    <source>
        <dbReference type="Proteomes" id="UP000026962"/>
    </source>
</evidence>
<dbReference type="OMA" id="PPCFGAR"/>
<dbReference type="AlphaFoldDB" id="A0A0E0M802"/>
<protein>
    <submittedName>
        <fullName evidence="2">Uncharacterized protein</fullName>
    </submittedName>
</protein>
<feature type="region of interest" description="Disordered" evidence="1">
    <location>
        <begin position="1"/>
        <end position="162"/>
    </location>
</feature>
<name>A0A0E0M802_ORYPU</name>
<evidence type="ECO:0000256" key="1">
    <source>
        <dbReference type="SAM" id="MobiDB-lite"/>
    </source>
</evidence>